<dbReference type="PRINTS" id="PR00039">
    <property type="entry name" value="HTHLYSR"/>
</dbReference>
<evidence type="ECO:0000313" key="8">
    <source>
        <dbReference type="Proteomes" id="UP001245184"/>
    </source>
</evidence>
<evidence type="ECO:0000256" key="3">
    <source>
        <dbReference type="ARBA" id="ARBA00023125"/>
    </source>
</evidence>
<dbReference type="SUPFAM" id="SSF53850">
    <property type="entry name" value="Periplasmic binding protein-like II"/>
    <property type="match status" value="1"/>
</dbReference>
<dbReference type="Gene3D" id="1.10.10.10">
    <property type="entry name" value="Winged helix-like DNA-binding domain superfamily/Winged helix DNA-binding domain"/>
    <property type="match status" value="1"/>
</dbReference>
<comment type="similarity">
    <text evidence="1">Belongs to the LysR transcriptional regulatory family.</text>
</comment>
<feature type="domain" description="HTH lysR-type" evidence="6">
    <location>
        <begin position="15"/>
        <end position="72"/>
    </location>
</feature>
<dbReference type="InterPro" id="IPR000847">
    <property type="entry name" value="LysR_HTH_N"/>
</dbReference>
<dbReference type="InterPro" id="IPR036388">
    <property type="entry name" value="WH-like_DNA-bd_sf"/>
</dbReference>
<keyword evidence="4" id="KW-0804">Transcription</keyword>
<sequence length="335" mass="36217">MQVSSGARTTSSLIMKIDEIDAYVTVIRCQSLQQAALSLGLTQPAITRRLQNFEEALGVELLDRNTRPLKATATGRIVYEQCRAIQRELDVLREMVATDTPPTGTLRVGVAQTIADVALGDALRAVKDAYPDLQARASTGWGGQLLERLQEGELDVAAILLPANKTFDDTLSARSLGRIKLAVVARKGLLTKRAHTLAQCQSIGWVLNPDGCGFRDGLQRALTGLGLALKLNLETLGTELQLQLVADGHGLGLVPLPLFNASAYADRLDVVSVSDFKPLIDIWLVQPRALGKLQQPVERFGAAIARQFKDTRAAAGARRQSPSLSPRSAEPRQIT</sequence>
<protein>
    <submittedName>
        <fullName evidence="7">DNA-binding transcriptional LysR family regulator</fullName>
    </submittedName>
</protein>
<dbReference type="PROSITE" id="PS50931">
    <property type="entry name" value="HTH_LYSR"/>
    <property type="match status" value="1"/>
</dbReference>
<name>A0ABD5CRN0_9BURK</name>
<dbReference type="Pfam" id="PF03466">
    <property type="entry name" value="LysR_substrate"/>
    <property type="match status" value="1"/>
</dbReference>
<evidence type="ECO:0000256" key="4">
    <source>
        <dbReference type="ARBA" id="ARBA00023163"/>
    </source>
</evidence>
<proteinExistence type="inferred from homology"/>
<dbReference type="Pfam" id="PF00126">
    <property type="entry name" value="HTH_1"/>
    <property type="match status" value="1"/>
</dbReference>
<dbReference type="CDD" id="cd05466">
    <property type="entry name" value="PBP2_LTTR_substrate"/>
    <property type="match status" value="1"/>
</dbReference>
<evidence type="ECO:0000313" key="7">
    <source>
        <dbReference type="EMBL" id="MDR6207210.1"/>
    </source>
</evidence>
<organism evidence="7 8">
    <name type="scientific">Paraburkholderia graminis</name>
    <dbReference type="NCBI Taxonomy" id="60548"/>
    <lineage>
        <taxon>Bacteria</taxon>
        <taxon>Pseudomonadati</taxon>
        <taxon>Pseudomonadota</taxon>
        <taxon>Betaproteobacteria</taxon>
        <taxon>Burkholderiales</taxon>
        <taxon>Burkholderiaceae</taxon>
        <taxon>Paraburkholderia</taxon>
    </lineage>
</organism>
<comment type="caution">
    <text evidence="7">The sequence shown here is derived from an EMBL/GenBank/DDBJ whole genome shotgun (WGS) entry which is preliminary data.</text>
</comment>
<reference evidence="7 8" key="1">
    <citation type="submission" date="2023-08" db="EMBL/GenBank/DDBJ databases">
        <title>Genome sequencing of plant associated microbes to promote plant fitness in Sorghum bicolor and Oryza sativa.</title>
        <authorList>
            <person name="Coleman-Derr D."/>
        </authorList>
    </citation>
    <scope>NUCLEOTIDE SEQUENCE [LARGE SCALE GENOMIC DNA]</scope>
    <source>
        <strain evidence="7 8">SLBN-33</strain>
    </source>
</reference>
<dbReference type="AlphaFoldDB" id="A0ABD5CRN0"/>
<dbReference type="EMBL" id="JAVIZN010000002">
    <property type="protein sequence ID" value="MDR6207210.1"/>
    <property type="molecule type" value="Genomic_DNA"/>
</dbReference>
<evidence type="ECO:0000256" key="5">
    <source>
        <dbReference type="SAM" id="MobiDB-lite"/>
    </source>
</evidence>
<evidence type="ECO:0000259" key="6">
    <source>
        <dbReference type="PROSITE" id="PS50931"/>
    </source>
</evidence>
<keyword evidence="3 7" id="KW-0238">DNA-binding</keyword>
<dbReference type="InterPro" id="IPR036390">
    <property type="entry name" value="WH_DNA-bd_sf"/>
</dbReference>
<gene>
    <name evidence="7" type="ORF">QF025_005930</name>
</gene>
<evidence type="ECO:0000256" key="1">
    <source>
        <dbReference type="ARBA" id="ARBA00009437"/>
    </source>
</evidence>
<keyword evidence="2" id="KW-0805">Transcription regulation</keyword>
<feature type="region of interest" description="Disordered" evidence="5">
    <location>
        <begin position="312"/>
        <end position="335"/>
    </location>
</feature>
<evidence type="ECO:0000256" key="2">
    <source>
        <dbReference type="ARBA" id="ARBA00023015"/>
    </source>
</evidence>
<accession>A0ABD5CRN0</accession>
<dbReference type="Gene3D" id="3.40.190.10">
    <property type="entry name" value="Periplasmic binding protein-like II"/>
    <property type="match status" value="2"/>
</dbReference>
<dbReference type="FunFam" id="1.10.10.10:FF:000001">
    <property type="entry name" value="LysR family transcriptional regulator"/>
    <property type="match status" value="1"/>
</dbReference>
<dbReference type="InterPro" id="IPR005119">
    <property type="entry name" value="LysR_subst-bd"/>
</dbReference>
<dbReference type="PANTHER" id="PTHR30126">
    <property type="entry name" value="HTH-TYPE TRANSCRIPTIONAL REGULATOR"/>
    <property type="match status" value="1"/>
</dbReference>
<dbReference type="Proteomes" id="UP001245184">
    <property type="component" value="Unassembled WGS sequence"/>
</dbReference>
<dbReference type="SUPFAM" id="SSF46785">
    <property type="entry name" value="Winged helix' DNA-binding domain"/>
    <property type="match status" value="1"/>
</dbReference>
<dbReference type="GO" id="GO:0003677">
    <property type="term" value="F:DNA binding"/>
    <property type="evidence" value="ECO:0007669"/>
    <property type="project" value="UniProtKB-KW"/>
</dbReference>
<dbReference type="PANTHER" id="PTHR30126:SF39">
    <property type="entry name" value="HTH-TYPE TRANSCRIPTIONAL REGULATOR CYSL"/>
    <property type="match status" value="1"/>
</dbReference>